<evidence type="ECO:0000259" key="3">
    <source>
        <dbReference type="PROSITE" id="PS51677"/>
    </source>
</evidence>
<protein>
    <submittedName>
        <fullName evidence="4">Polysaccharide deacetylase family protein</fullName>
    </submittedName>
</protein>
<accession>A0A6M0CM99</accession>
<evidence type="ECO:0000256" key="1">
    <source>
        <dbReference type="ARBA" id="ARBA00022723"/>
    </source>
</evidence>
<dbReference type="InterPro" id="IPR050248">
    <property type="entry name" value="Polysacc_deacetylase_ArnD"/>
</dbReference>
<keyword evidence="1" id="KW-0479">Metal-binding</keyword>
<dbReference type="RefSeq" id="WP_164032774.1">
    <property type="nucleotide sequence ID" value="NZ_JAABOQ010000005.1"/>
</dbReference>
<reference evidence="4 5" key="1">
    <citation type="submission" date="2020-01" db="EMBL/GenBank/DDBJ databases">
        <title>Spongiivirga citrea KCTC 32990T.</title>
        <authorList>
            <person name="Wang G."/>
        </authorList>
    </citation>
    <scope>NUCLEOTIDE SEQUENCE [LARGE SCALE GENOMIC DNA]</scope>
    <source>
        <strain evidence="4 5">KCTC 32990</strain>
    </source>
</reference>
<dbReference type="PANTHER" id="PTHR10587">
    <property type="entry name" value="GLYCOSYL TRANSFERASE-RELATED"/>
    <property type="match status" value="1"/>
</dbReference>
<dbReference type="Pfam" id="PF01522">
    <property type="entry name" value="Polysacc_deac_1"/>
    <property type="match status" value="1"/>
</dbReference>
<feature type="domain" description="NodB homology" evidence="3">
    <location>
        <begin position="28"/>
        <end position="212"/>
    </location>
</feature>
<gene>
    <name evidence="4" type="ORF">GWK10_12780</name>
</gene>
<evidence type="ECO:0000256" key="2">
    <source>
        <dbReference type="ARBA" id="ARBA00022801"/>
    </source>
</evidence>
<evidence type="ECO:0000313" key="5">
    <source>
        <dbReference type="Proteomes" id="UP000474296"/>
    </source>
</evidence>
<organism evidence="4 5">
    <name type="scientific">Spongiivirga citrea</name>
    <dbReference type="NCBI Taxonomy" id="1481457"/>
    <lineage>
        <taxon>Bacteria</taxon>
        <taxon>Pseudomonadati</taxon>
        <taxon>Bacteroidota</taxon>
        <taxon>Flavobacteriia</taxon>
        <taxon>Flavobacteriales</taxon>
        <taxon>Flavobacteriaceae</taxon>
        <taxon>Spongiivirga</taxon>
    </lineage>
</organism>
<keyword evidence="5" id="KW-1185">Reference proteome</keyword>
<dbReference type="InterPro" id="IPR011330">
    <property type="entry name" value="Glyco_hydro/deAcase_b/a-brl"/>
</dbReference>
<dbReference type="Gene3D" id="3.20.20.370">
    <property type="entry name" value="Glycoside hydrolase/deacetylase"/>
    <property type="match status" value="1"/>
</dbReference>
<dbReference type="GO" id="GO:0005975">
    <property type="term" value="P:carbohydrate metabolic process"/>
    <property type="evidence" value="ECO:0007669"/>
    <property type="project" value="InterPro"/>
</dbReference>
<name>A0A6M0CM99_9FLAO</name>
<dbReference type="GO" id="GO:0016020">
    <property type="term" value="C:membrane"/>
    <property type="evidence" value="ECO:0007669"/>
    <property type="project" value="TreeGrafter"/>
</dbReference>
<sequence length="215" mass="24842">MKFIPVKTPYLVQRLLPNYIWHMPRTEKTIYLTFDDGPIPEVTEWALGTLATYNAKATFFCIGDNVRKHPKIFNKLLEEGHTAANHTFHHIKGWKTSTPDYLENIALAEAEMAKHSLYLKQPTKLFRPPYGEITIPKGRALLKMGYKIIMWESLAIDWKPEIPVEKSASYIINNTQEGSIAVFHDSLKAERNMKYALEKTLDHFSELGFEFKALE</sequence>
<evidence type="ECO:0000313" key="4">
    <source>
        <dbReference type="EMBL" id="NER18093.1"/>
    </source>
</evidence>
<dbReference type="SUPFAM" id="SSF88713">
    <property type="entry name" value="Glycoside hydrolase/deacetylase"/>
    <property type="match status" value="1"/>
</dbReference>
<dbReference type="PANTHER" id="PTHR10587:SF133">
    <property type="entry name" value="CHITIN DEACETYLASE 1-RELATED"/>
    <property type="match status" value="1"/>
</dbReference>
<dbReference type="PROSITE" id="PS51677">
    <property type="entry name" value="NODB"/>
    <property type="match status" value="1"/>
</dbReference>
<proteinExistence type="predicted"/>
<dbReference type="GO" id="GO:0046872">
    <property type="term" value="F:metal ion binding"/>
    <property type="evidence" value="ECO:0007669"/>
    <property type="project" value="UniProtKB-KW"/>
</dbReference>
<dbReference type="EMBL" id="JAABOQ010000005">
    <property type="protein sequence ID" value="NER18093.1"/>
    <property type="molecule type" value="Genomic_DNA"/>
</dbReference>
<dbReference type="AlphaFoldDB" id="A0A6M0CM99"/>
<keyword evidence="2" id="KW-0378">Hydrolase</keyword>
<dbReference type="Proteomes" id="UP000474296">
    <property type="component" value="Unassembled WGS sequence"/>
</dbReference>
<dbReference type="InterPro" id="IPR002509">
    <property type="entry name" value="NODB_dom"/>
</dbReference>
<dbReference type="GO" id="GO:0016810">
    <property type="term" value="F:hydrolase activity, acting on carbon-nitrogen (but not peptide) bonds"/>
    <property type="evidence" value="ECO:0007669"/>
    <property type="project" value="InterPro"/>
</dbReference>
<comment type="caution">
    <text evidence="4">The sequence shown here is derived from an EMBL/GenBank/DDBJ whole genome shotgun (WGS) entry which is preliminary data.</text>
</comment>